<sequence>MKFLGHKPLRNISMKKVIVFLKGRLFKLNQKNCQKVAIEMLWLFVIFVVKK</sequence>
<reference evidence="1" key="1">
    <citation type="journal article" date="2021" name="Proc. Natl. Acad. Sci. U.S.A.">
        <title>A Catalog of Tens of Thousands of Viruses from Human Metagenomes Reveals Hidden Associations with Chronic Diseases.</title>
        <authorList>
            <person name="Tisza M.J."/>
            <person name="Buck C.B."/>
        </authorList>
    </citation>
    <scope>NUCLEOTIDE SEQUENCE</scope>
    <source>
        <strain evidence="1">CtOZu12</strain>
    </source>
</reference>
<evidence type="ECO:0000313" key="1">
    <source>
        <dbReference type="EMBL" id="DAD55643.1"/>
    </source>
</evidence>
<protein>
    <submittedName>
        <fullName evidence="1">Uncharacterized protein</fullName>
    </submittedName>
</protein>
<name>A0A8D9PEC7_9VIRU</name>
<accession>A0A8D9PEC7</accession>
<organism evidence="1">
    <name type="scientific">Bacteriophage sp</name>
    <dbReference type="NCBI Taxonomy" id="38018"/>
    <lineage>
        <taxon>Viruses</taxon>
    </lineage>
</organism>
<proteinExistence type="predicted"/>
<dbReference type="EMBL" id="BK029940">
    <property type="protein sequence ID" value="DAD55643.1"/>
    <property type="molecule type" value="Genomic_DNA"/>
</dbReference>